<sequence>MLFVLETVDLELLGLHEARFSEPLANVLALISLQLQYFAVLRMFHHGTVARELLLACPHDLFQVIFRGQSLHRRQRLTSVPLLDPDVD</sequence>
<reference evidence="1 2" key="1">
    <citation type="journal article" date="2011" name="Cell">
        <title>The monarch butterfly genome yields insights into long-distance migration.</title>
        <authorList>
            <person name="Zhan S."/>
            <person name="Merlin C."/>
            <person name="Boore J.L."/>
            <person name="Reppert S.M."/>
        </authorList>
    </citation>
    <scope>NUCLEOTIDE SEQUENCE [LARGE SCALE GENOMIC DNA]</scope>
    <source>
        <strain evidence="1">F-2</strain>
    </source>
</reference>
<protein>
    <submittedName>
        <fullName evidence="1">Uncharacterized protein</fullName>
    </submittedName>
</protein>
<evidence type="ECO:0000313" key="1">
    <source>
        <dbReference type="EMBL" id="OWR51098.1"/>
    </source>
</evidence>
<dbReference type="Proteomes" id="UP000007151">
    <property type="component" value="Unassembled WGS sequence"/>
</dbReference>
<evidence type="ECO:0000313" key="2">
    <source>
        <dbReference type="Proteomes" id="UP000007151"/>
    </source>
</evidence>
<gene>
    <name evidence="1" type="ORF">KGM_211525</name>
</gene>
<dbReference type="KEGG" id="dpl:KGM_211525"/>
<proteinExistence type="predicted"/>
<dbReference type="AlphaFoldDB" id="A0A212FBK3"/>
<organism evidence="1 2">
    <name type="scientific">Danaus plexippus plexippus</name>
    <dbReference type="NCBI Taxonomy" id="278856"/>
    <lineage>
        <taxon>Eukaryota</taxon>
        <taxon>Metazoa</taxon>
        <taxon>Ecdysozoa</taxon>
        <taxon>Arthropoda</taxon>
        <taxon>Hexapoda</taxon>
        <taxon>Insecta</taxon>
        <taxon>Pterygota</taxon>
        <taxon>Neoptera</taxon>
        <taxon>Endopterygota</taxon>
        <taxon>Lepidoptera</taxon>
        <taxon>Glossata</taxon>
        <taxon>Ditrysia</taxon>
        <taxon>Papilionoidea</taxon>
        <taxon>Nymphalidae</taxon>
        <taxon>Danainae</taxon>
        <taxon>Danaini</taxon>
        <taxon>Danaina</taxon>
        <taxon>Danaus</taxon>
        <taxon>Danaus</taxon>
    </lineage>
</organism>
<accession>A0A212FBK3</accession>
<keyword evidence="2" id="KW-1185">Reference proteome</keyword>
<dbReference type="InParanoid" id="A0A212FBK3"/>
<dbReference type="EMBL" id="AGBW02009314">
    <property type="protein sequence ID" value="OWR51098.1"/>
    <property type="molecule type" value="Genomic_DNA"/>
</dbReference>
<name>A0A212FBK3_DANPL</name>
<comment type="caution">
    <text evidence="1">The sequence shown here is derived from an EMBL/GenBank/DDBJ whole genome shotgun (WGS) entry which is preliminary data.</text>
</comment>